<dbReference type="GO" id="GO:0000045">
    <property type="term" value="P:autophagosome assembly"/>
    <property type="evidence" value="ECO:0007669"/>
    <property type="project" value="TreeGrafter"/>
</dbReference>
<dbReference type="GO" id="GO:0034727">
    <property type="term" value="P:piecemeal microautophagy of the nucleus"/>
    <property type="evidence" value="ECO:0007669"/>
    <property type="project" value="TreeGrafter"/>
</dbReference>
<dbReference type="EMBL" id="JAVFHQ010000023">
    <property type="protein sequence ID" value="KAK4544688.1"/>
    <property type="molecule type" value="Genomic_DNA"/>
</dbReference>
<proteinExistence type="inferred from homology"/>
<dbReference type="GO" id="GO:0000422">
    <property type="term" value="P:autophagy of mitochondrion"/>
    <property type="evidence" value="ECO:0007669"/>
    <property type="project" value="TreeGrafter"/>
</dbReference>
<feature type="compositionally biased region" description="Low complexity" evidence="7">
    <location>
        <begin position="1"/>
        <end position="10"/>
    </location>
</feature>
<gene>
    <name evidence="9" type="ORF">LTR36_003937</name>
</gene>
<evidence type="ECO:0000256" key="7">
    <source>
        <dbReference type="SAM" id="MobiDB-lite"/>
    </source>
</evidence>
<reference evidence="9 10" key="1">
    <citation type="submission" date="2021-11" db="EMBL/GenBank/DDBJ databases">
        <title>Black yeast isolated from Biological Soil Crust.</title>
        <authorList>
            <person name="Kurbessoian T."/>
        </authorList>
    </citation>
    <scope>NUCLEOTIDE SEQUENCE [LARGE SCALE GENOMIC DNA]</scope>
    <source>
        <strain evidence="9 10">CCFEE 5522</strain>
    </source>
</reference>
<evidence type="ECO:0000256" key="1">
    <source>
        <dbReference type="ARBA" id="ARBA00006259"/>
    </source>
</evidence>
<dbReference type="InterPro" id="IPR045326">
    <property type="entry name" value="ATG17-like_dom"/>
</dbReference>
<feature type="compositionally biased region" description="Basic and acidic residues" evidence="7">
    <location>
        <begin position="150"/>
        <end position="165"/>
    </location>
</feature>
<sequence length="502" mass="54833">MSSSDSSSAPSPSPPASPEASLHHEPPNLEQLVQHFVGAKRSLAATSHVWRANELVTSSRGLIEEIAVLNARNSFARGGVDEQLDTLHAIRDGVADVGEDAAAECTETLAALDEAHARLVKTLEALRKTVVDASLQRRGSLAVEEGDERDDLKNEDNAAKPEAPEQKTLYHFINERTHQDILAALRTLVDSYGAAQADLGRDLSHFDASLRTIVDVLAEGSSNVTGSSGPQDKRTLYDEPAPTIPHLFHGMEAHAAEMAKLLESLVRHYDLCVTALKHTEGGGAAAKQAVQAEHLSAHNSAGAEESLYRKTNNPEPLSGPERLQILHIVDSDAHELEDVVAEIRDHGADIEGMYEQLTQHAQTSRATQKSLRTTLAHLHAIHNTCLPTQLAASKTFRARWCTVQTAITEKTGELANLATFYQEFLACYGHVLREVERRRVGEAQMRKVAGKAQRELDRLFEADREARGEFMEEVRHGLPRDIWPGAGDAGARWEVRHAEGGG</sequence>
<name>A0AAV9JHK6_9PEZI</name>
<dbReference type="PANTHER" id="PTHR28005">
    <property type="entry name" value="AUTOPHAGY-RELATED PROTEIN 17"/>
    <property type="match status" value="1"/>
</dbReference>
<dbReference type="PANTHER" id="PTHR28005:SF1">
    <property type="entry name" value="AUTOPHAGY-RELATED PROTEIN 17"/>
    <property type="match status" value="1"/>
</dbReference>
<evidence type="ECO:0000256" key="5">
    <source>
        <dbReference type="ARBA" id="ARBA00023136"/>
    </source>
</evidence>
<dbReference type="Proteomes" id="UP001324427">
    <property type="component" value="Unassembled WGS sequence"/>
</dbReference>
<evidence type="ECO:0000259" key="8">
    <source>
        <dbReference type="Pfam" id="PF04108"/>
    </source>
</evidence>
<dbReference type="GO" id="GO:0030295">
    <property type="term" value="F:protein kinase activator activity"/>
    <property type="evidence" value="ECO:0007669"/>
    <property type="project" value="TreeGrafter"/>
</dbReference>
<dbReference type="Pfam" id="PF04108">
    <property type="entry name" value="ATG17_like"/>
    <property type="match status" value="1"/>
</dbReference>
<feature type="region of interest" description="Disordered" evidence="7">
    <location>
        <begin position="293"/>
        <end position="319"/>
    </location>
</feature>
<evidence type="ECO:0000256" key="3">
    <source>
        <dbReference type="ARBA" id="ARBA00022490"/>
    </source>
</evidence>
<protein>
    <recommendedName>
        <fullName evidence="2 6">Autophagy-related protein 17</fullName>
    </recommendedName>
</protein>
<evidence type="ECO:0000313" key="9">
    <source>
        <dbReference type="EMBL" id="KAK4544688.1"/>
    </source>
</evidence>
<organism evidence="9 10">
    <name type="scientific">Oleoguttula mirabilis</name>
    <dbReference type="NCBI Taxonomy" id="1507867"/>
    <lineage>
        <taxon>Eukaryota</taxon>
        <taxon>Fungi</taxon>
        <taxon>Dikarya</taxon>
        <taxon>Ascomycota</taxon>
        <taxon>Pezizomycotina</taxon>
        <taxon>Dothideomycetes</taxon>
        <taxon>Dothideomycetidae</taxon>
        <taxon>Mycosphaerellales</taxon>
        <taxon>Teratosphaeriaceae</taxon>
        <taxon>Oleoguttula</taxon>
    </lineage>
</organism>
<keyword evidence="10" id="KW-1185">Reference proteome</keyword>
<keyword evidence="4 6" id="KW-0072">Autophagy</keyword>
<keyword evidence="3 6" id="KW-0963">Cytoplasm</keyword>
<feature type="region of interest" description="Disordered" evidence="7">
    <location>
        <begin position="1"/>
        <end position="24"/>
    </location>
</feature>
<comment type="subcellular location">
    <subcellularLocation>
        <location evidence="6">Cytoplasm</location>
    </subcellularLocation>
    <subcellularLocation>
        <location evidence="6">Preautophagosomal structure membrane</location>
        <topology evidence="6">Peripheral membrane protein</topology>
    </subcellularLocation>
</comment>
<evidence type="ECO:0000256" key="2">
    <source>
        <dbReference type="ARBA" id="ARBA00013806"/>
    </source>
</evidence>
<dbReference type="GO" id="GO:0060090">
    <property type="term" value="F:molecular adaptor activity"/>
    <property type="evidence" value="ECO:0007669"/>
    <property type="project" value="TreeGrafter"/>
</dbReference>
<accession>A0AAV9JHK6</accession>
<evidence type="ECO:0000256" key="6">
    <source>
        <dbReference type="RuleBase" id="RU368080"/>
    </source>
</evidence>
<feature type="region of interest" description="Disordered" evidence="7">
    <location>
        <begin position="141"/>
        <end position="165"/>
    </location>
</feature>
<comment type="function">
    <text evidence="6">Autophagy-specific protein that functions in response to autophagy-inducing signals as a scaffold to recruit other ATG proteins to organize preautophagosomal structure (PAS) formation. Modulates the timing and magnitude of the autophagy response, such as the size of the sequestering vesicles. Plays particularly a role in pexophagy and nucleophagy.</text>
</comment>
<feature type="domain" description="Autophagy protein ATG17-like" evidence="8">
    <location>
        <begin position="42"/>
        <end position="475"/>
    </location>
</feature>
<evidence type="ECO:0000256" key="4">
    <source>
        <dbReference type="ARBA" id="ARBA00023006"/>
    </source>
</evidence>
<dbReference type="AlphaFoldDB" id="A0AAV9JHK6"/>
<keyword evidence="5" id="KW-0472">Membrane</keyword>
<dbReference type="GO" id="GO:1990316">
    <property type="term" value="C:Atg1/ULK1 kinase complex"/>
    <property type="evidence" value="ECO:0007669"/>
    <property type="project" value="TreeGrafter"/>
</dbReference>
<dbReference type="GO" id="GO:0034045">
    <property type="term" value="C:phagophore assembly site membrane"/>
    <property type="evidence" value="ECO:0007669"/>
    <property type="project" value="UniProtKB-SubCell"/>
</dbReference>
<comment type="similarity">
    <text evidence="1 6">Belongs to the ATG17 family.</text>
</comment>
<comment type="caution">
    <text evidence="9">The sequence shown here is derived from an EMBL/GenBank/DDBJ whole genome shotgun (WGS) entry which is preliminary data.</text>
</comment>
<evidence type="ECO:0000313" key="10">
    <source>
        <dbReference type="Proteomes" id="UP001324427"/>
    </source>
</evidence>
<dbReference type="InterPro" id="IPR007240">
    <property type="entry name" value="Atg17"/>
</dbReference>